<dbReference type="InterPro" id="IPR014720">
    <property type="entry name" value="dsRBD_dom"/>
</dbReference>
<dbReference type="GO" id="GO:0003723">
    <property type="term" value="F:RNA binding"/>
    <property type="evidence" value="ECO:0007669"/>
    <property type="project" value="UniProtKB-UniRule"/>
</dbReference>
<evidence type="ECO:0000256" key="1">
    <source>
        <dbReference type="PROSITE-ProRule" id="PRU00266"/>
    </source>
</evidence>
<protein>
    <recommendedName>
        <fullName evidence="2">DRBM domain-containing protein</fullName>
    </recommendedName>
</protein>
<feature type="non-terminal residue" evidence="3">
    <location>
        <position position="136"/>
    </location>
</feature>
<dbReference type="Proteomes" id="UP001497623">
    <property type="component" value="Unassembled WGS sequence"/>
</dbReference>
<evidence type="ECO:0000313" key="4">
    <source>
        <dbReference type="Proteomes" id="UP001497623"/>
    </source>
</evidence>
<dbReference type="SUPFAM" id="SSF54768">
    <property type="entry name" value="dsRNA-binding domain-like"/>
    <property type="match status" value="1"/>
</dbReference>
<name>A0AAV2RYX9_MEGNR</name>
<sequence length="136" mass="14102">VEGHKYRGFGSSKQLAKQAAAEAALISFVKPPVVSSGAEGDGTTLPEEDQTPWATLASFAIYKLFNDWREGRVGMCPPPAQSYGTALPPGFQGFLSQSIGSAAAIKTDTSQATVFAEAITAHLGGRSPATSVGDNK</sequence>
<comment type="caution">
    <text evidence="3">The sequence shown here is derived from an EMBL/GenBank/DDBJ whole genome shotgun (WGS) entry which is preliminary data.</text>
</comment>
<feature type="non-terminal residue" evidence="3">
    <location>
        <position position="1"/>
    </location>
</feature>
<dbReference type="Pfam" id="PF00035">
    <property type="entry name" value="dsrm"/>
    <property type="match status" value="1"/>
</dbReference>
<evidence type="ECO:0000259" key="2">
    <source>
        <dbReference type="PROSITE" id="PS50137"/>
    </source>
</evidence>
<proteinExistence type="predicted"/>
<keyword evidence="4" id="KW-1185">Reference proteome</keyword>
<dbReference type="EMBL" id="CAXKWB010039422">
    <property type="protein sequence ID" value="CAL4153081.1"/>
    <property type="molecule type" value="Genomic_DNA"/>
</dbReference>
<accession>A0AAV2RYX9</accession>
<organism evidence="3 4">
    <name type="scientific">Meganyctiphanes norvegica</name>
    <name type="common">Northern krill</name>
    <name type="synonym">Thysanopoda norvegica</name>
    <dbReference type="NCBI Taxonomy" id="48144"/>
    <lineage>
        <taxon>Eukaryota</taxon>
        <taxon>Metazoa</taxon>
        <taxon>Ecdysozoa</taxon>
        <taxon>Arthropoda</taxon>
        <taxon>Crustacea</taxon>
        <taxon>Multicrustacea</taxon>
        <taxon>Malacostraca</taxon>
        <taxon>Eumalacostraca</taxon>
        <taxon>Eucarida</taxon>
        <taxon>Euphausiacea</taxon>
        <taxon>Euphausiidae</taxon>
        <taxon>Meganyctiphanes</taxon>
    </lineage>
</organism>
<feature type="domain" description="DRBM" evidence="2">
    <location>
        <begin position="1"/>
        <end position="30"/>
    </location>
</feature>
<dbReference type="Gene3D" id="3.30.160.20">
    <property type="match status" value="1"/>
</dbReference>
<keyword evidence="1" id="KW-0694">RNA-binding</keyword>
<evidence type="ECO:0000313" key="3">
    <source>
        <dbReference type="EMBL" id="CAL4153081.1"/>
    </source>
</evidence>
<dbReference type="PROSITE" id="PS50137">
    <property type="entry name" value="DS_RBD"/>
    <property type="match status" value="1"/>
</dbReference>
<reference evidence="3 4" key="1">
    <citation type="submission" date="2024-05" db="EMBL/GenBank/DDBJ databases">
        <authorList>
            <person name="Wallberg A."/>
        </authorList>
    </citation>
    <scope>NUCLEOTIDE SEQUENCE [LARGE SCALE GENOMIC DNA]</scope>
</reference>
<dbReference type="AlphaFoldDB" id="A0AAV2RYX9"/>
<gene>
    <name evidence="3" type="ORF">MNOR_LOCUS31130</name>
</gene>